<dbReference type="AlphaFoldDB" id="A0A4R6W8M0"/>
<name>A0A4R6W8M0_9SPHI</name>
<gene>
    <name evidence="2" type="ORF">CLV99_3991</name>
</gene>
<dbReference type="Proteomes" id="UP000295292">
    <property type="component" value="Unassembled WGS sequence"/>
</dbReference>
<evidence type="ECO:0000313" key="3">
    <source>
        <dbReference type="Proteomes" id="UP000295292"/>
    </source>
</evidence>
<dbReference type="GO" id="GO:0003700">
    <property type="term" value="F:DNA-binding transcription factor activity"/>
    <property type="evidence" value="ECO:0007669"/>
    <property type="project" value="InterPro"/>
</dbReference>
<keyword evidence="3" id="KW-1185">Reference proteome</keyword>
<dbReference type="EMBL" id="SNYV01000017">
    <property type="protein sequence ID" value="TDQ75386.1"/>
    <property type="molecule type" value="Genomic_DNA"/>
</dbReference>
<dbReference type="InterPro" id="IPR046532">
    <property type="entry name" value="DUF6597"/>
</dbReference>
<protein>
    <submittedName>
        <fullName evidence="2">AraC-like DNA-binding protein</fullName>
    </submittedName>
</protein>
<organism evidence="2 3">
    <name type="scientific">Sphingobacterium yanglingense</name>
    <dbReference type="NCBI Taxonomy" id="1437280"/>
    <lineage>
        <taxon>Bacteria</taxon>
        <taxon>Pseudomonadati</taxon>
        <taxon>Bacteroidota</taxon>
        <taxon>Sphingobacteriia</taxon>
        <taxon>Sphingobacteriales</taxon>
        <taxon>Sphingobacteriaceae</taxon>
        <taxon>Sphingobacterium</taxon>
    </lineage>
</organism>
<dbReference type="InterPro" id="IPR018060">
    <property type="entry name" value="HTH_AraC"/>
</dbReference>
<evidence type="ECO:0000313" key="2">
    <source>
        <dbReference type="EMBL" id="TDQ75386.1"/>
    </source>
</evidence>
<accession>A0A4R6W8M0</accession>
<evidence type="ECO:0000259" key="1">
    <source>
        <dbReference type="PROSITE" id="PS01124"/>
    </source>
</evidence>
<proteinExistence type="predicted"/>
<dbReference type="OrthoDB" id="323290at2"/>
<dbReference type="Pfam" id="PF20240">
    <property type="entry name" value="DUF6597"/>
    <property type="match status" value="1"/>
</dbReference>
<feature type="domain" description="HTH araC/xylS-type" evidence="1">
    <location>
        <begin position="153"/>
        <end position="253"/>
    </location>
</feature>
<reference evidence="2 3" key="1">
    <citation type="submission" date="2019-03" db="EMBL/GenBank/DDBJ databases">
        <title>Genomic Encyclopedia of Archaeal and Bacterial Type Strains, Phase II (KMG-II): from individual species to whole genera.</title>
        <authorList>
            <person name="Goeker M."/>
        </authorList>
    </citation>
    <scope>NUCLEOTIDE SEQUENCE [LARGE SCALE GENOMIC DNA]</scope>
    <source>
        <strain evidence="2 3">DSM 28353</strain>
    </source>
</reference>
<dbReference type="Gene3D" id="1.10.10.60">
    <property type="entry name" value="Homeodomain-like"/>
    <property type="match status" value="1"/>
</dbReference>
<dbReference type="PROSITE" id="PS01124">
    <property type="entry name" value="HTH_ARAC_FAMILY_2"/>
    <property type="match status" value="1"/>
</dbReference>
<dbReference type="GO" id="GO:0043565">
    <property type="term" value="F:sequence-specific DNA binding"/>
    <property type="evidence" value="ECO:0007669"/>
    <property type="project" value="InterPro"/>
</dbReference>
<keyword evidence="2" id="KW-0238">DNA-binding</keyword>
<dbReference type="RefSeq" id="WP_133586148.1">
    <property type="nucleotide sequence ID" value="NZ_SNYV01000017.1"/>
</dbReference>
<dbReference type="Pfam" id="PF00165">
    <property type="entry name" value="HTH_AraC"/>
    <property type="match status" value="1"/>
</dbReference>
<sequence>MHLRYYPIPEALQPYVESIWSFESPETLDPDEQAVVVPSGRWVVLWNYKGVYSHLMHNKEFVHPLYDLHLVGLHTAKIDIRGAEPVNSLGISFKPYGYYAFVGGELSQFVNSVTSLTKADEDIILEDFSGDVEGALGQLIRLLLKRLKFMPDQRVIQLVQEIDKAKGNILIKDLMVSVEGSQRYLNKLFKAQVGCTPKEYTSIIRFREVYNHFVRDRERGKKDGLYDFYYDEAHFIHDFNKMLNTKPGSFLGKSNRLGNQFVKKTQ</sequence>
<comment type="caution">
    <text evidence="2">The sequence shown here is derived from an EMBL/GenBank/DDBJ whole genome shotgun (WGS) entry which is preliminary data.</text>
</comment>